<dbReference type="OrthoDB" id="9027281at2"/>
<dbReference type="InterPro" id="IPR003370">
    <property type="entry name" value="Chromate_transpt"/>
</dbReference>
<keyword evidence="5 7" id="KW-1133">Transmembrane helix</keyword>
<feature type="transmembrane region" description="Helical" evidence="7">
    <location>
        <begin position="123"/>
        <end position="144"/>
    </location>
</feature>
<evidence type="ECO:0000256" key="6">
    <source>
        <dbReference type="ARBA" id="ARBA00023136"/>
    </source>
</evidence>
<dbReference type="PANTHER" id="PTHR43663:SF1">
    <property type="entry name" value="CHROMATE TRANSPORTER"/>
    <property type="match status" value="1"/>
</dbReference>
<protein>
    <submittedName>
        <fullName evidence="8">Chromate transporter</fullName>
    </submittedName>
</protein>
<feature type="transmembrane region" description="Helical" evidence="7">
    <location>
        <begin position="164"/>
        <end position="194"/>
    </location>
</feature>
<dbReference type="GO" id="GO:0015109">
    <property type="term" value="F:chromate transmembrane transporter activity"/>
    <property type="evidence" value="ECO:0007669"/>
    <property type="project" value="InterPro"/>
</dbReference>
<dbReference type="AlphaFoldDB" id="A0A562WUA1"/>
<keyword evidence="6 7" id="KW-0472">Membrane</keyword>
<gene>
    <name evidence="8" type="ORF">JN12_00269</name>
</gene>
<reference evidence="8 9" key="1">
    <citation type="submission" date="2019-07" db="EMBL/GenBank/DDBJ databases">
        <title>Genomic Encyclopedia of Archaeal and Bacterial Type Strains, Phase II (KMG-II): from individual species to whole genera.</title>
        <authorList>
            <person name="Goeker M."/>
        </authorList>
    </citation>
    <scope>NUCLEOTIDE SEQUENCE [LARGE SCALE GENOMIC DNA]</scope>
    <source>
        <strain evidence="8 9">ATCC BAA-1139</strain>
    </source>
</reference>
<evidence type="ECO:0000313" key="8">
    <source>
        <dbReference type="EMBL" id="TWJ33592.1"/>
    </source>
</evidence>
<evidence type="ECO:0000256" key="3">
    <source>
        <dbReference type="ARBA" id="ARBA00022475"/>
    </source>
</evidence>
<comment type="subcellular location">
    <subcellularLocation>
        <location evidence="1">Cell membrane</location>
        <topology evidence="1">Multi-pass membrane protein</topology>
    </subcellularLocation>
</comment>
<feature type="transmembrane region" description="Helical" evidence="7">
    <location>
        <begin position="86"/>
        <end position="111"/>
    </location>
</feature>
<dbReference type="PANTHER" id="PTHR43663">
    <property type="entry name" value="CHROMATE TRANSPORT PROTEIN-RELATED"/>
    <property type="match status" value="1"/>
</dbReference>
<dbReference type="Pfam" id="PF02417">
    <property type="entry name" value="Chromate_transp"/>
    <property type="match status" value="1"/>
</dbReference>
<accession>A0A562WUA1</accession>
<dbReference type="Proteomes" id="UP000319449">
    <property type="component" value="Unassembled WGS sequence"/>
</dbReference>
<comment type="caution">
    <text evidence="8">The sequence shown here is derived from an EMBL/GenBank/DDBJ whole genome shotgun (WGS) entry which is preliminary data.</text>
</comment>
<keyword evidence="4 7" id="KW-0812">Transmembrane</keyword>
<evidence type="ECO:0000256" key="1">
    <source>
        <dbReference type="ARBA" id="ARBA00004651"/>
    </source>
</evidence>
<name>A0A562WUA1_9BACT</name>
<dbReference type="RefSeq" id="WP_145017291.1">
    <property type="nucleotide sequence ID" value="NZ_VLLN01000001.1"/>
</dbReference>
<organism evidence="8 9">
    <name type="scientific">Geobacter argillaceus</name>
    <dbReference type="NCBI Taxonomy" id="345631"/>
    <lineage>
        <taxon>Bacteria</taxon>
        <taxon>Pseudomonadati</taxon>
        <taxon>Thermodesulfobacteriota</taxon>
        <taxon>Desulfuromonadia</taxon>
        <taxon>Geobacterales</taxon>
        <taxon>Geobacteraceae</taxon>
        <taxon>Geobacter</taxon>
    </lineage>
</organism>
<evidence type="ECO:0000256" key="7">
    <source>
        <dbReference type="SAM" id="Phobius"/>
    </source>
</evidence>
<evidence type="ECO:0000313" key="9">
    <source>
        <dbReference type="Proteomes" id="UP000319449"/>
    </source>
</evidence>
<evidence type="ECO:0000256" key="4">
    <source>
        <dbReference type="ARBA" id="ARBA00022692"/>
    </source>
</evidence>
<keyword evidence="9" id="KW-1185">Reference proteome</keyword>
<proteinExistence type="inferred from homology"/>
<dbReference type="GO" id="GO:0005886">
    <property type="term" value="C:plasma membrane"/>
    <property type="evidence" value="ECO:0007669"/>
    <property type="project" value="UniProtKB-SubCell"/>
</dbReference>
<keyword evidence="3" id="KW-1003">Cell membrane</keyword>
<dbReference type="InterPro" id="IPR052518">
    <property type="entry name" value="CHR_Transporter"/>
</dbReference>
<sequence length="195" mass="20706">MLLWKIFLLYTRVALFSWGGGPASLALMQRETTAALWIPPGGMTAVPWLTPEEFADAVAVGNALPGPIAPQVSAYAGYKLAGVPGAIAAAAGTVLPTTLLMLLMIVYFFKIKDSLTVQSMLKMVRPVVVGLLLWTAYDMAYTVFGAGKHGWVGAGMLGWDKLLIILVAFGLLTFTKVNPAFIILGAAMLGGAVYR</sequence>
<dbReference type="EMBL" id="VLLN01000001">
    <property type="protein sequence ID" value="TWJ33592.1"/>
    <property type="molecule type" value="Genomic_DNA"/>
</dbReference>
<evidence type="ECO:0000256" key="2">
    <source>
        <dbReference type="ARBA" id="ARBA00005262"/>
    </source>
</evidence>
<evidence type="ECO:0000256" key="5">
    <source>
        <dbReference type="ARBA" id="ARBA00022989"/>
    </source>
</evidence>
<comment type="similarity">
    <text evidence="2">Belongs to the chromate ion transporter (CHR) (TC 2.A.51) family.</text>
</comment>